<dbReference type="InterPro" id="IPR024741">
    <property type="entry name" value="Condensin2_G2"/>
</dbReference>
<evidence type="ECO:0000313" key="2">
    <source>
        <dbReference type="EMBL" id="KAJ1099741.1"/>
    </source>
</evidence>
<dbReference type="Pfam" id="PF12422">
    <property type="entry name" value="Condensin2nSMC"/>
    <property type="match status" value="1"/>
</dbReference>
<feature type="chain" id="PRO_5043922233" description="Condensin-2 complex subunit G2" evidence="1">
    <location>
        <begin position="20"/>
        <end position="1181"/>
    </location>
</feature>
<dbReference type="InterPro" id="IPR011989">
    <property type="entry name" value="ARM-like"/>
</dbReference>
<accession>A0AAV7M7G7</accession>
<proteinExistence type="predicted"/>
<dbReference type="PANTHER" id="PTHR16199">
    <property type="entry name" value="CONDENSIN-2 COMPLEX SUBUNIT G2"/>
    <property type="match status" value="1"/>
</dbReference>
<dbReference type="GO" id="GO:0000070">
    <property type="term" value="P:mitotic sister chromatid segregation"/>
    <property type="evidence" value="ECO:0007669"/>
    <property type="project" value="TreeGrafter"/>
</dbReference>
<dbReference type="EMBL" id="JANPWB010000014">
    <property type="protein sequence ID" value="KAJ1099741.1"/>
    <property type="molecule type" value="Genomic_DNA"/>
</dbReference>
<dbReference type="Proteomes" id="UP001066276">
    <property type="component" value="Chromosome 10"/>
</dbReference>
<sequence length="1181" mass="134600">MTWFAVFSWCFSCLEVITSSEMADFSEDKHSEKKMSKRDAFLQATARESVNEFLHFIQLHKDSSDPFDLNELLQELPRKQKEQLWERLKNLVRAVLLENPVEGWQRIDDDSDDDMELESCSDMKQTMAVFQGVTTVVTYSVAVVDEDVSYEALMECALILHGILQVLPKSEGALELAIQHLCEVWWEKGLTGKEDMGKTAFVMLLKKSLSEKSTGADLGRLWHIHQALLAFEYNDRESNEVKDLLQQCFMNIQHVKKEEGRRFLSFLFSWNVGFINLIHGTVKNQLQCFPKSLMGNIAEMYFRAWKKASGDILKTIEKNCIQDFMFHGVNLPRSSPVHPKVRELLSYFHQQKLRQGVEEMLFRLYQPILWRGLKAANSEVRSNAALLFIEAFPLRDPHINNEDMDNEIQKQFEQLFNLLEDTQPMVRSTGVLGVCKITAKYWEMIPPQILTDLLKKVLGDLSSDVSSADVRCSVFKCLPILLDNKLSHPLLEQLLPSLKYNLHDTSEKVRVAFVDLLLKIKAVRAAKFWKICPMEHILARLEVDSRPVSRRIVNLLFNSFFPVNQPEEVWCERCVTLIQMNPAAARKFYQYAYEHTAPTNIAKLMLTIRRCLNACIQRAMKEARGAADQEEDNEKENASVLDEVLSTHDSASMASLLEIVVILWRSIHKALDQNEEAKTYTIGKFSTVLPEYFRIFKDDRCTIPLVILASFMPPASIPTFSCGVLSKLRNMENGAGESKYSTLIDCLCRWKQVGHIMELVVDWLTDAVPQNKNKRDSIRRVRIEDTKEAKPELALDYIEYMITNTMNRECLLSSSQKKLNQLLKALGSMKEELGAIMRSSDPALHHVNQATALRGFSLYCRLSIHLQHKFCSEGRTYLSTLEETGIWIERDILAFLLTSEGEADVSEKCSVSQQILKAYLLVSKDVLMVGLGDTEFQAQMLDIILGITNTEHGSFCMPMLLSVLKEVTETCLSQTMNATNEDSTALLEAVQKLFQKVLETVARKLRKQRDEALQLLRSIQEPLADFIHTVQYWHSVCTDVHHGVLSTLLAAVVVEISYTLRKVANIEEFTVPETCSNLPPLSCCLLTIIAKSSNVMRSFLTELADCIVSEEVEGIISLTAALYIVLAVNKGKIKDASSKNIATTIFRKMKKYEEITLEDTSNLERALFQSSMKILDDIMQP</sequence>
<evidence type="ECO:0000313" key="3">
    <source>
        <dbReference type="Proteomes" id="UP001066276"/>
    </source>
</evidence>
<dbReference type="InterPro" id="IPR016024">
    <property type="entry name" value="ARM-type_fold"/>
</dbReference>
<evidence type="ECO:0008006" key="4">
    <source>
        <dbReference type="Google" id="ProtNLM"/>
    </source>
</evidence>
<dbReference type="GO" id="GO:0000796">
    <property type="term" value="C:condensin complex"/>
    <property type="evidence" value="ECO:0007669"/>
    <property type="project" value="TreeGrafter"/>
</dbReference>
<name>A0AAV7M7G7_PLEWA</name>
<feature type="signal peptide" evidence="1">
    <location>
        <begin position="1"/>
        <end position="19"/>
    </location>
</feature>
<dbReference type="Gene3D" id="1.25.10.10">
    <property type="entry name" value="Leucine-rich Repeat Variant"/>
    <property type="match status" value="1"/>
</dbReference>
<dbReference type="SUPFAM" id="SSF48371">
    <property type="entry name" value="ARM repeat"/>
    <property type="match status" value="1"/>
</dbReference>
<gene>
    <name evidence="2" type="ORF">NDU88_004839</name>
</gene>
<comment type="caution">
    <text evidence="2">The sequence shown here is derived from an EMBL/GenBank/DDBJ whole genome shotgun (WGS) entry which is preliminary data.</text>
</comment>
<protein>
    <recommendedName>
        <fullName evidence="4">Condensin-2 complex subunit G2</fullName>
    </recommendedName>
</protein>
<dbReference type="PANTHER" id="PTHR16199:SF4">
    <property type="entry name" value="CONDENSIN-2 COMPLEX SUBUNIT G2"/>
    <property type="match status" value="1"/>
</dbReference>
<keyword evidence="3" id="KW-1185">Reference proteome</keyword>
<reference evidence="2" key="1">
    <citation type="journal article" date="2022" name="bioRxiv">
        <title>Sequencing and chromosome-scale assembly of the giantPleurodeles waltlgenome.</title>
        <authorList>
            <person name="Brown T."/>
            <person name="Elewa A."/>
            <person name="Iarovenko S."/>
            <person name="Subramanian E."/>
            <person name="Araus A.J."/>
            <person name="Petzold A."/>
            <person name="Susuki M."/>
            <person name="Suzuki K.-i.T."/>
            <person name="Hayashi T."/>
            <person name="Toyoda A."/>
            <person name="Oliveira C."/>
            <person name="Osipova E."/>
            <person name="Leigh N.D."/>
            <person name="Simon A."/>
            <person name="Yun M.H."/>
        </authorList>
    </citation>
    <scope>NUCLEOTIDE SEQUENCE</scope>
    <source>
        <strain evidence="2">20211129_DDA</strain>
        <tissue evidence="2">Liver</tissue>
    </source>
</reference>
<dbReference type="GO" id="GO:0005634">
    <property type="term" value="C:nucleus"/>
    <property type="evidence" value="ECO:0007669"/>
    <property type="project" value="InterPro"/>
</dbReference>
<organism evidence="2 3">
    <name type="scientific">Pleurodeles waltl</name>
    <name type="common">Iberian ribbed newt</name>
    <dbReference type="NCBI Taxonomy" id="8319"/>
    <lineage>
        <taxon>Eukaryota</taxon>
        <taxon>Metazoa</taxon>
        <taxon>Chordata</taxon>
        <taxon>Craniata</taxon>
        <taxon>Vertebrata</taxon>
        <taxon>Euteleostomi</taxon>
        <taxon>Amphibia</taxon>
        <taxon>Batrachia</taxon>
        <taxon>Caudata</taxon>
        <taxon>Salamandroidea</taxon>
        <taxon>Salamandridae</taxon>
        <taxon>Pleurodelinae</taxon>
        <taxon>Pleurodeles</taxon>
    </lineage>
</organism>
<keyword evidence="1" id="KW-0732">Signal</keyword>
<evidence type="ECO:0000256" key="1">
    <source>
        <dbReference type="SAM" id="SignalP"/>
    </source>
</evidence>
<dbReference type="AlphaFoldDB" id="A0AAV7M7G7"/>